<evidence type="ECO:0000313" key="2">
    <source>
        <dbReference type="Proteomes" id="UP000003302"/>
    </source>
</evidence>
<gene>
    <name evidence="1" type="ORF">SGF_03660</name>
</gene>
<reference evidence="1 2" key="1">
    <citation type="submission" date="2011-01" db="EMBL/GenBank/DDBJ databases">
        <title>Shigella flexneri CDC 796-83 whole genome shotgun sequencing project.</title>
        <authorList>
            <person name="Mane S.P."/>
            <person name="Sobral B.W."/>
            <person name="Cebula T."/>
            <person name="Chertkov O."/>
            <person name="Munk A.C."/>
            <person name="Tapia R."/>
            <person name="Green L."/>
            <person name="Rogers Y."/>
            <person name="Detter J.C."/>
            <person name="Bruce D."/>
            <person name="Brettin T.S."/>
        </authorList>
    </citation>
    <scope>NUCLEOTIDE SEQUENCE [LARGE SCALE GENOMIC DNA]</scope>
    <source>
        <strain evidence="1 2">CDC 796-83</strain>
    </source>
</reference>
<dbReference type="Proteomes" id="UP000003302">
    <property type="component" value="Unassembled WGS sequence"/>
</dbReference>
<accession>A0A6N3QM54</accession>
<protein>
    <submittedName>
        <fullName evidence="1">Uncharacterized protein</fullName>
    </submittedName>
</protein>
<dbReference type="AlphaFoldDB" id="A0A6N3QM54"/>
<dbReference type="EMBL" id="AERO01000145">
    <property type="protein sequence ID" value="EFW58968.1"/>
    <property type="molecule type" value="Genomic_DNA"/>
</dbReference>
<name>A0A6N3QM54_SHIFL</name>
<proteinExistence type="predicted"/>
<evidence type="ECO:0000313" key="1">
    <source>
        <dbReference type="EMBL" id="EFW58968.1"/>
    </source>
</evidence>
<organism evidence="1 2">
    <name type="scientific">Shigella flexneri CDC 796-83</name>
    <dbReference type="NCBI Taxonomy" id="945360"/>
    <lineage>
        <taxon>Bacteria</taxon>
        <taxon>Pseudomonadati</taxon>
        <taxon>Pseudomonadota</taxon>
        <taxon>Gammaproteobacteria</taxon>
        <taxon>Enterobacterales</taxon>
        <taxon>Enterobacteriaceae</taxon>
        <taxon>Shigella</taxon>
    </lineage>
</organism>
<comment type="caution">
    <text evidence="1">The sequence shown here is derived from an EMBL/GenBank/DDBJ whole genome shotgun (WGS) entry which is preliminary data.</text>
</comment>
<sequence>MGAVYDSIEQGGDYACAAGAERRNCFYLQKDFLITCCYKK</sequence>